<protein>
    <recommendedName>
        <fullName evidence="2">Isochorismatase domain-containing protein 1</fullName>
    </recommendedName>
</protein>
<evidence type="ECO:0000313" key="4">
    <source>
        <dbReference type="EMBL" id="VDK44977.1"/>
    </source>
</evidence>
<dbReference type="InterPro" id="IPR036380">
    <property type="entry name" value="Isochorismatase-like_sf"/>
</dbReference>
<dbReference type="Pfam" id="PF00857">
    <property type="entry name" value="Isochorismatase"/>
    <property type="match status" value="1"/>
</dbReference>
<evidence type="ECO:0000313" key="5">
    <source>
        <dbReference type="Proteomes" id="UP000267096"/>
    </source>
</evidence>
<dbReference type="WBParaSite" id="ASIM_0001193501-mRNA-1">
    <property type="protein sequence ID" value="ASIM_0001193501-mRNA-1"/>
    <property type="gene ID" value="ASIM_0001193501"/>
</dbReference>
<reference evidence="6" key="1">
    <citation type="submission" date="2016-04" db="UniProtKB">
        <authorList>
            <consortium name="WormBaseParasite"/>
        </authorList>
    </citation>
    <scope>IDENTIFICATION</scope>
</reference>
<keyword evidence="5" id="KW-1185">Reference proteome</keyword>
<evidence type="ECO:0000256" key="1">
    <source>
        <dbReference type="ARBA" id="ARBA00006336"/>
    </source>
</evidence>
<dbReference type="SUPFAM" id="SSF52499">
    <property type="entry name" value="Isochorismatase-like hydrolases"/>
    <property type="match status" value="1"/>
</dbReference>
<comment type="similarity">
    <text evidence="1">Belongs to the isochorismatase family.</text>
</comment>
<dbReference type="FunFam" id="3.40.50.850:FF:000001">
    <property type="entry name" value="Isochorismatase domain-containing protein 1"/>
    <property type="match status" value="1"/>
</dbReference>
<dbReference type="PANTHER" id="PTHR14119:SF17">
    <property type="entry name" value="ISOCHORISMATASE DOMAIN-CONTAINING PROTEIN 1"/>
    <property type="match status" value="1"/>
</dbReference>
<dbReference type="InterPro" id="IPR000868">
    <property type="entry name" value="Isochorismatase-like_dom"/>
</dbReference>
<feature type="domain" description="Isochorismatase-like" evidence="3">
    <location>
        <begin position="18"/>
        <end position="163"/>
    </location>
</feature>
<dbReference type="AlphaFoldDB" id="A0A158PNG4"/>
<dbReference type="InterPro" id="IPR050993">
    <property type="entry name" value="Isochorismatase_domain"/>
</dbReference>
<name>A0A158PNG4_ANISI</name>
<evidence type="ECO:0000313" key="6">
    <source>
        <dbReference type="WBParaSite" id="ASIM_0001193501-mRNA-1"/>
    </source>
</evidence>
<evidence type="ECO:0000256" key="2">
    <source>
        <dbReference type="ARBA" id="ARBA00040688"/>
    </source>
</evidence>
<evidence type="ECO:0000259" key="3">
    <source>
        <dbReference type="Pfam" id="PF00857"/>
    </source>
</evidence>
<proteinExistence type="inferred from homology"/>
<reference evidence="4 5" key="2">
    <citation type="submission" date="2018-11" db="EMBL/GenBank/DDBJ databases">
        <authorList>
            <consortium name="Pathogen Informatics"/>
        </authorList>
    </citation>
    <scope>NUCLEOTIDE SEQUENCE [LARGE SCALE GENOMIC DNA]</scope>
</reference>
<dbReference type="Proteomes" id="UP000267096">
    <property type="component" value="Unassembled WGS sequence"/>
</dbReference>
<dbReference type="OrthoDB" id="269496at2759"/>
<dbReference type="Gene3D" id="3.40.50.850">
    <property type="entry name" value="Isochorismatase-like"/>
    <property type="match status" value="1"/>
</dbReference>
<sequence length="200" mass="22032">MASAIRCLIPRLNPQNTVTLICDMQEAFRGNIHRYPEVISIAKRVIEASNILGIKMIASEQYPKGLGHTVSELEISKYNVPVFDKKKFSMCSPQFDKELGKPSSVLICGVEAHVCVMNSTFDLLDKGIGVFVVADAVSSRSNTDRLFALKQMQQAGAVLTTSESVLLTLLGGSDHQKFKQVQKLIMISAPDTELFPMFHA</sequence>
<organism evidence="6">
    <name type="scientific">Anisakis simplex</name>
    <name type="common">Herring worm</name>
    <dbReference type="NCBI Taxonomy" id="6269"/>
    <lineage>
        <taxon>Eukaryota</taxon>
        <taxon>Metazoa</taxon>
        <taxon>Ecdysozoa</taxon>
        <taxon>Nematoda</taxon>
        <taxon>Chromadorea</taxon>
        <taxon>Rhabditida</taxon>
        <taxon>Spirurina</taxon>
        <taxon>Ascaridomorpha</taxon>
        <taxon>Ascaridoidea</taxon>
        <taxon>Anisakidae</taxon>
        <taxon>Anisakis</taxon>
        <taxon>Anisakis simplex complex</taxon>
    </lineage>
</organism>
<dbReference type="EMBL" id="UYRR01031066">
    <property type="protein sequence ID" value="VDK44977.1"/>
    <property type="molecule type" value="Genomic_DNA"/>
</dbReference>
<accession>A0A158PNG4</accession>
<dbReference type="PANTHER" id="PTHR14119">
    <property type="entry name" value="HYDROLASE"/>
    <property type="match status" value="1"/>
</dbReference>
<gene>
    <name evidence="4" type="ORF">ASIM_LOCUS11401</name>
</gene>